<dbReference type="OrthoDB" id="4427992at2"/>
<dbReference type="Proteomes" id="UP000261704">
    <property type="component" value="Chromosome"/>
</dbReference>
<evidence type="ECO:0000313" key="4">
    <source>
        <dbReference type="Proteomes" id="UP000261704"/>
    </source>
</evidence>
<dbReference type="NCBIfam" id="TIGR01300">
    <property type="entry name" value="CPA3_mnhG_phaG"/>
    <property type="match status" value="1"/>
</dbReference>
<evidence type="ECO:0008006" key="5">
    <source>
        <dbReference type="Google" id="ProtNLM"/>
    </source>
</evidence>
<keyword evidence="2" id="KW-1133">Transmembrane helix</keyword>
<reference evidence="3 4" key="1">
    <citation type="submission" date="2018-09" db="EMBL/GenBank/DDBJ databases">
        <title>Profundibacter amoris BAR1 gen. nov., sp. nov., a new member of the Roseobacter clade isolated at Lokis Castle Vent Field on the Arctic Mid-Oceanic Ridge.</title>
        <authorList>
            <person name="Le Moine Bauer S."/>
            <person name="Sjoeberg A.G."/>
            <person name="L'Haridon S."/>
            <person name="Stokke R."/>
            <person name="Roalkvam I."/>
            <person name="Steen I.H."/>
            <person name="Dahle H."/>
        </authorList>
    </citation>
    <scope>NUCLEOTIDE SEQUENCE [LARGE SCALE GENOMIC DNA]</scope>
    <source>
        <strain evidence="3 4">BAR1</strain>
    </source>
</reference>
<dbReference type="EMBL" id="CP032125">
    <property type="protein sequence ID" value="AXX96913.1"/>
    <property type="molecule type" value="Genomic_DNA"/>
</dbReference>
<sequence>MSALEIIINLLSWFFIVSGSVFVVIGAVGTIRFPDFWSRLHAASITDSAGMILLVIGMCLQAGPTLVTVKLLIIGVFLFITGPTSTHAVANAALVTGLRPPEGEGLSGAEPEPLKLEGEGDA</sequence>
<organism evidence="3 4">
    <name type="scientific">Profundibacter amoris</name>
    <dbReference type="NCBI Taxonomy" id="2171755"/>
    <lineage>
        <taxon>Bacteria</taxon>
        <taxon>Pseudomonadati</taxon>
        <taxon>Pseudomonadota</taxon>
        <taxon>Alphaproteobacteria</taxon>
        <taxon>Rhodobacterales</taxon>
        <taxon>Paracoccaceae</taxon>
        <taxon>Profundibacter</taxon>
    </lineage>
</organism>
<feature type="region of interest" description="Disordered" evidence="1">
    <location>
        <begin position="101"/>
        <end position="122"/>
    </location>
</feature>
<evidence type="ECO:0000256" key="1">
    <source>
        <dbReference type="SAM" id="MobiDB-lite"/>
    </source>
</evidence>
<proteinExistence type="predicted"/>
<keyword evidence="4" id="KW-1185">Reference proteome</keyword>
<gene>
    <name evidence="3" type="ORF">BAR1_02610</name>
</gene>
<feature type="transmembrane region" description="Helical" evidence="2">
    <location>
        <begin position="6"/>
        <end position="31"/>
    </location>
</feature>
<protein>
    <recommendedName>
        <fullName evidence="5">Sodium:proton antiporter</fullName>
    </recommendedName>
</protein>
<keyword evidence="2" id="KW-0472">Membrane</keyword>
<keyword evidence="2" id="KW-0812">Transmembrane</keyword>
<evidence type="ECO:0000256" key="2">
    <source>
        <dbReference type="SAM" id="Phobius"/>
    </source>
</evidence>
<dbReference type="RefSeq" id="WP_118941571.1">
    <property type="nucleotide sequence ID" value="NZ_CP032125.1"/>
</dbReference>
<name>A0A347UDI5_9RHOB</name>
<dbReference type="Pfam" id="PF03334">
    <property type="entry name" value="PhaG_MnhG_YufB"/>
    <property type="match status" value="1"/>
</dbReference>
<dbReference type="GO" id="GO:0015385">
    <property type="term" value="F:sodium:proton antiporter activity"/>
    <property type="evidence" value="ECO:0007669"/>
    <property type="project" value="TreeGrafter"/>
</dbReference>
<feature type="transmembrane region" description="Helical" evidence="2">
    <location>
        <begin position="52"/>
        <end position="80"/>
    </location>
</feature>
<accession>A0A347UDI5</accession>
<dbReference type="KEGG" id="pamo:BAR1_02610"/>
<dbReference type="InterPro" id="IPR005133">
    <property type="entry name" value="PhaG_MnhG_YufB"/>
</dbReference>
<dbReference type="PANTHER" id="PTHR34703:SF1">
    <property type="entry name" value="ANTIPORTER SUBUNIT MNHG2-RELATED"/>
    <property type="match status" value="1"/>
</dbReference>
<evidence type="ECO:0000313" key="3">
    <source>
        <dbReference type="EMBL" id="AXX96913.1"/>
    </source>
</evidence>
<dbReference type="AlphaFoldDB" id="A0A347UDI5"/>
<feature type="compositionally biased region" description="Basic and acidic residues" evidence="1">
    <location>
        <begin position="112"/>
        <end position="122"/>
    </location>
</feature>
<dbReference type="PANTHER" id="PTHR34703">
    <property type="entry name" value="ANTIPORTER SUBUNIT MNHG2-RELATED"/>
    <property type="match status" value="1"/>
</dbReference>